<dbReference type="InterPro" id="IPR050659">
    <property type="entry name" value="Peptidase_M24B"/>
</dbReference>
<dbReference type="EMBL" id="CBYB010000011">
    <property type="protein sequence ID" value="CDM60161.1"/>
    <property type="molecule type" value="Genomic_DNA"/>
</dbReference>
<dbReference type="SUPFAM" id="SSF55920">
    <property type="entry name" value="Creatinase/aminopeptidase"/>
    <property type="match status" value="1"/>
</dbReference>
<geneLocation type="plasmid" evidence="3">
    <name>pLPU83b</name>
</geneLocation>
<dbReference type="SUPFAM" id="SSF53092">
    <property type="entry name" value="Creatinase/prolidase N-terminal domain"/>
    <property type="match status" value="1"/>
</dbReference>
<gene>
    <name evidence="3" type="ORF">LPU83_pLPU83b_0166</name>
</gene>
<dbReference type="Proteomes" id="UP000019443">
    <property type="component" value="Unassembled WGS sequence"/>
</dbReference>
<organism evidence="3 4">
    <name type="scientific">Rhizobium favelukesii</name>
    <dbReference type="NCBI Taxonomy" id="348824"/>
    <lineage>
        <taxon>Bacteria</taxon>
        <taxon>Pseudomonadati</taxon>
        <taxon>Pseudomonadota</taxon>
        <taxon>Alphaproteobacteria</taxon>
        <taxon>Hyphomicrobiales</taxon>
        <taxon>Rhizobiaceae</taxon>
        <taxon>Rhizobium/Agrobacterium group</taxon>
        <taxon>Rhizobium</taxon>
    </lineage>
</organism>
<dbReference type="Pfam" id="PF00557">
    <property type="entry name" value="Peptidase_M24"/>
    <property type="match status" value="1"/>
</dbReference>
<dbReference type="RefSeq" id="WP_024318143.1">
    <property type="nucleotide sequence ID" value="NZ_ATTO01000075.1"/>
</dbReference>
<accession>W6S108</accession>
<proteinExistence type="predicted"/>
<comment type="caution">
    <text evidence="3">The sequence shown here is derived from an EMBL/GenBank/DDBJ whole genome shotgun (WGS) entry which is preliminary data.</text>
</comment>
<evidence type="ECO:0000259" key="1">
    <source>
        <dbReference type="Pfam" id="PF00557"/>
    </source>
</evidence>
<evidence type="ECO:0008006" key="5">
    <source>
        <dbReference type="Google" id="ProtNLM"/>
    </source>
</evidence>
<evidence type="ECO:0000313" key="4">
    <source>
        <dbReference type="Proteomes" id="UP000019443"/>
    </source>
</evidence>
<dbReference type="InterPro" id="IPR000994">
    <property type="entry name" value="Pept_M24"/>
</dbReference>
<feature type="domain" description="Peptidase M24" evidence="1">
    <location>
        <begin position="209"/>
        <end position="392"/>
    </location>
</feature>
<keyword evidence="3" id="KW-0614">Plasmid</keyword>
<sequence>MVMDGLLLSRLVALSDFLAGAMQLRAENISNGAPASLGLARQCRNELMTQPILFPPPFPPEEFRSRLAGLREVMAKRHVDLLIVDQREHRAYFSGYSSTAAMYQALLIPLDQEPVAVIRDLDSPSFSKASRFSDCVAFSDNENPIQVVADTIKARGFATSTIGIERDSHFLTVNRASELESRLPDARMVDFSRVMWEMRLVKSPLELACLKVAAEICDRAAAAAFDAAQVGVNEREVFAAMTSEAWRSGADDAQVAVISSGPSTSFHASLSDRVLEKGDIVFVEPVPHFRGYTARLMRPKVIGEPTDEQIRTAGTMVRIQDEQFRTMKPGVSARDVDRVVREGMLAAGLRDSYTGITGYTLGLKCPPRTSDFTRVFLADSDWQLEEHQVFHMYTSARALPFSETVVVTPEGGKRLTKSERRLFF</sequence>
<feature type="domain" description="Creatinase N-terminal" evidence="2">
    <location>
        <begin position="66"/>
        <end position="201"/>
    </location>
</feature>
<keyword evidence="4" id="KW-1185">Reference proteome</keyword>
<dbReference type="AlphaFoldDB" id="W6S108"/>
<dbReference type="PANTHER" id="PTHR46112">
    <property type="entry name" value="AMINOPEPTIDASE"/>
    <property type="match status" value="1"/>
</dbReference>
<dbReference type="Pfam" id="PF01321">
    <property type="entry name" value="Creatinase_N"/>
    <property type="match status" value="1"/>
</dbReference>
<dbReference type="InterPro" id="IPR000587">
    <property type="entry name" value="Creatinase_N"/>
</dbReference>
<dbReference type="InterPro" id="IPR029149">
    <property type="entry name" value="Creatin/AminoP/Spt16_N"/>
</dbReference>
<protein>
    <recommendedName>
        <fullName evidence="5">Xaa-Pro dipeptidase</fullName>
    </recommendedName>
</protein>
<reference evidence="3" key="1">
    <citation type="submission" date="2013-11" db="EMBL/GenBank/DDBJ databases">
        <title>Draft genome sequence of the broad-host-range Rhizobium sp. LPU83 strain, a member of the low-genetic diversity Oregon-like Rhizobium sp. group.</title>
        <authorList>
            <person name="Wibberg D."/>
            <person name="Puehler A."/>
            <person name="Schlueter A."/>
        </authorList>
    </citation>
    <scope>NUCLEOTIDE SEQUENCE [LARGE SCALE GENOMIC DNA]</scope>
    <source>
        <strain evidence="3">LPU83</strain>
        <plasmid evidence="3">pLPU83b</plasmid>
    </source>
</reference>
<evidence type="ECO:0000313" key="3">
    <source>
        <dbReference type="EMBL" id="CDM60161.1"/>
    </source>
</evidence>
<name>W6S108_9HYPH</name>
<dbReference type="InterPro" id="IPR036005">
    <property type="entry name" value="Creatinase/aminopeptidase-like"/>
</dbReference>
<dbReference type="CDD" id="cd01066">
    <property type="entry name" value="APP_MetAP"/>
    <property type="match status" value="1"/>
</dbReference>
<dbReference type="PANTHER" id="PTHR46112:SF2">
    <property type="entry name" value="XAA-PRO AMINOPEPTIDASE P-RELATED"/>
    <property type="match status" value="1"/>
</dbReference>
<evidence type="ECO:0000259" key="2">
    <source>
        <dbReference type="Pfam" id="PF01321"/>
    </source>
</evidence>
<dbReference type="Gene3D" id="3.90.230.10">
    <property type="entry name" value="Creatinase/methionine aminopeptidase superfamily"/>
    <property type="match status" value="1"/>
</dbReference>
<dbReference type="Gene3D" id="3.40.350.10">
    <property type="entry name" value="Creatinase/prolidase N-terminal domain"/>
    <property type="match status" value="1"/>
</dbReference>